<accession>A0A0A9BBJ1</accession>
<protein>
    <submittedName>
        <fullName evidence="1">Uncharacterized protein</fullName>
    </submittedName>
</protein>
<name>A0A0A9BBJ1_ARUDO</name>
<reference evidence="1" key="1">
    <citation type="submission" date="2014-09" db="EMBL/GenBank/DDBJ databases">
        <authorList>
            <person name="Magalhaes I.L.F."/>
            <person name="Oliveira U."/>
            <person name="Santos F.R."/>
            <person name="Vidigal T.H.D.A."/>
            <person name="Brescovit A.D."/>
            <person name="Santos A.J."/>
        </authorList>
    </citation>
    <scope>NUCLEOTIDE SEQUENCE</scope>
    <source>
        <tissue evidence="1">Shoot tissue taken approximately 20 cm above the soil surface</tissue>
    </source>
</reference>
<reference evidence="1" key="2">
    <citation type="journal article" date="2015" name="Data Brief">
        <title>Shoot transcriptome of the giant reed, Arundo donax.</title>
        <authorList>
            <person name="Barrero R.A."/>
            <person name="Guerrero F.D."/>
            <person name="Moolhuijzen P."/>
            <person name="Goolsby J.A."/>
            <person name="Tidwell J."/>
            <person name="Bellgard S.E."/>
            <person name="Bellgard M.I."/>
        </authorList>
    </citation>
    <scope>NUCLEOTIDE SEQUENCE</scope>
    <source>
        <tissue evidence="1">Shoot tissue taken approximately 20 cm above the soil surface</tissue>
    </source>
</reference>
<dbReference type="AlphaFoldDB" id="A0A0A9BBJ1"/>
<evidence type="ECO:0000313" key="1">
    <source>
        <dbReference type="EMBL" id="JAD61359.1"/>
    </source>
</evidence>
<proteinExistence type="predicted"/>
<sequence>MISVKKVCHQERICFRKDNAVTYHHHRSVRFGKNILSS</sequence>
<organism evidence="1">
    <name type="scientific">Arundo donax</name>
    <name type="common">Giant reed</name>
    <name type="synonym">Donax arundinaceus</name>
    <dbReference type="NCBI Taxonomy" id="35708"/>
    <lineage>
        <taxon>Eukaryota</taxon>
        <taxon>Viridiplantae</taxon>
        <taxon>Streptophyta</taxon>
        <taxon>Embryophyta</taxon>
        <taxon>Tracheophyta</taxon>
        <taxon>Spermatophyta</taxon>
        <taxon>Magnoliopsida</taxon>
        <taxon>Liliopsida</taxon>
        <taxon>Poales</taxon>
        <taxon>Poaceae</taxon>
        <taxon>PACMAD clade</taxon>
        <taxon>Arundinoideae</taxon>
        <taxon>Arundineae</taxon>
        <taxon>Arundo</taxon>
    </lineage>
</organism>
<dbReference type="EMBL" id="GBRH01236536">
    <property type="protein sequence ID" value="JAD61359.1"/>
    <property type="molecule type" value="Transcribed_RNA"/>
</dbReference>